<comment type="caution">
    <text evidence="4">The sequence shown here is derived from an EMBL/GenBank/DDBJ whole genome shotgun (WGS) entry which is preliminary data.</text>
</comment>
<dbReference type="RefSeq" id="WP_301202539.1">
    <property type="nucleotide sequence ID" value="NZ_JAPDPI010000078.1"/>
</dbReference>
<evidence type="ECO:0000259" key="3">
    <source>
        <dbReference type="PROSITE" id="PS50110"/>
    </source>
</evidence>
<feature type="modified residue" description="4-aspartylphosphate" evidence="2">
    <location>
        <position position="52"/>
    </location>
</feature>
<protein>
    <submittedName>
        <fullName evidence="4">Response regulator</fullName>
    </submittedName>
</protein>
<evidence type="ECO:0000313" key="5">
    <source>
        <dbReference type="Proteomes" id="UP001207408"/>
    </source>
</evidence>
<evidence type="ECO:0000256" key="1">
    <source>
        <dbReference type="ARBA" id="ARBA00022553"/>
    </source>
</evidence>
<dbReference type="PANTHER" id="PTHR44591">
    <property type="entry name" value="STRESS RESPONSE REGULATOR PROTEIN 1"/>
    <property type="match status" value="1"/>
</dbReference>
<dbReference type="CDD" id="cd17569">
    <property type="entry name" value="REC_HupR-like"/>
    <property type="match status" value="1"/>
</dbReference>
<dbReference type="Pfam" id="PF00072">
    <property type="entry name" value="Response_reg"/>
    <property type="match status" value="1"/>
</dbReference>
<feature type="domain" description="Response regulatory" evidence="3">
    <location>
        <begin position="4"/>
        <end position="120"/>
    </location>
</feature>
<dbReference type="InterPro" id="IPR011006">
    <property type="entry name" value="CheY-like_superfamily"/>
</dbReference>
<dbReference type="GO" id="GO:0000160">
    <property type="term" value="P:phosphorelay signal transduction system"/>
    <property type="evidence" value="ECO:0007669"/>
    <property type="project" value="InterPro"/>
</dbReference>
<dbReference type="InterPro" id="IPR001789">
    <property type="entry name" value="Sig_transdc_resp-reg_receiver"/>
</dbReference>
<dbReference type="AlphaFoldDB" id="A0AAE3MHV7"/>
<evidence type="ECO:0000313" key="4">
    <source>
        <dbReference type="EMBL" id="MCW3808009.1"/>
    </source>
</evidence>
<sequence length="122" mass="14272">MRYKILYVDDETSNLRIFKDSFRRDFDILTAESGPKALDILKENKVDVVITDQKMPDMTGVELLKAINTLFNDIPPNRLILSGYTEDEEIKKAFKEYKLSKFISKPWDYNDLKQTITDCINN</sequence>
<dbReference type="PANTHER" id="PTHR44591:SF19">
    <property type="entry name" value="TWO-COMPONENT RESPONSE REGULATOR-RELATED"/>
    <property type="match status" value="1"/>
</dbReference>
<dbReference type="PROSITE" id="PS50110">
    <property type="entry name" value="RESPONSE_REGULATORY"/>
    <property type="match status" value="1"/>
</dbReference>
<dbReference type="SUPFAM" id="SSF52172">
    <property type="entry name" value="CheY-like"/>
    <property type="match status" value="1"/>
</dbReference>
<keyword evidence="1 2" id="KW-0597">Phosphoprotein</keyword>
<name>A0AAE3MHV7_9BACT</name>
<reference evidence="4" key="1">
    <citation type="submission" date="2022-10" db="EMBL/GenBank/DDBJ databases">
        <authorList>
            <person name="Yu W.X."/>
        </authorList>
    </citation>
    <scope>NUCLEOTIDE SEQUENCE</scope>
    <source>
        <strain evidence="4">D04</strain>
    </source>
</reference>
<gene>
    <name evidence="4" type="ORF">OM074_20465</name>
</gene>
<proteinExistence type="predicted"/>
<dbReference type="Proteomes" id="UP001207408">
    <property type="component" value="Unassembled WGS sequence"/>
</dbReference>
<keyword evidence="5" id="KW-1185">Reference proteome</keyword>
<organism evidence="4 5">
    <name type="scientific">Plebeiibacterium marinum</name>
    <dbReference type="NCBI Taxonomy" id="2992111"/>
    <lineage>
        <taxon>Bacteria</taxon>
        <taxon>Pseudomonadati</taxon>
        <taxon>Bacteroidota</taxon>
        <taxon>Bacteroidia</taxon>
        <taxon>Marinilabiliales</taxon>
        <taxon>Marinilabiliaceae</taxon>
        <taxon>Plebeiibacterium</taxon>
    </lineage>
</organism>
<dbReference type="InterPro" id="IPR050595">
    <property type="entry name" value="Bact_response_regulator"/>
</dbReference>
<dbReference type="EMBL" id="JAPDPI010000078">
    <property type="protein sequence ID" value="MCW3808009.1"/>
    <property type="molecule type" value="Genomic_DNA"/>
</dbReference>
<accession>A0AAE3MHV7</accession>
<dbReference type="Gene3D" id="3.40.50.2300">
    <property type="match status" value="1"/>
</dbReference>
<evidence type="ECO:0000256" key="2">
    <source>
        <dbReference type="PROSITE-ProRule" id="PRU00169"/>
    </source>
</evidence>
<dbReference type="SMART" id="SM00448">
    <property type="entry name" value="REC"/>
    <property type="match status" value="1"/>
</dbReference>